<organism evidence="3 4">
    <name type="scientific">Paenibacillus yanchengensis</name>
    <dbReference type="NCBI Taxonomy" id="2035833"/>
    <lineage>
        <taxon>Bacteria</taxon>
        <taxon>Bacillati</taxon>
        <taxon>Bacillota</taxon>
        <taxon>Bacilli</taxon>
        <taxon>Bacillales</taxon>
        <taxon>Paenibacillaceae</taxon>
        <taxon>Paenibacillus</taxon>
    </lineage>
</organism>
<protein>
    <submittedName>
        <fullName evidence="3">Acyl-CoA synthetase FdrA</fullName>
    </submittedName>
</protein>
<accession>A0ABW4YH68</accession>
<dbReference type="PANTHER" id="PTHR11117:SF24">
    <property type="entry name" value="PROTEIN FDRA"/>
    <property type="match status" value="1"/>
</dbReference>
<dbReference type="EMBL" id="JBHUHO010000012">
    <property type="protein sequence ID" value="MFD2115056.1"/>
    <property type="molecule type" value="Genomic_DNA"/>
</dbReference>
<dbReference type="SUPFAM" id="SSF52210">
    <property type="entry name" value="Succinyl-CoA synthetase domains"/>
    <property type="match status" value="2"/>
</dbReference>
<name>A0ABW4YH68_9BACL</name>
<evidence type="ECO:0000313" key="3">
    <source>
        <dbReference type="EMBL" id="MFD2115056.1"/>
    </source>
</evidence>
<dbReference type="Pfam" id="PF02629">
    <property type="entry name" value="CoA_binding"/>
    <property type="match status" value="1"/>
</dbReference>
<dbReference type="InterPro" id="IPR036291">
    <property type="entry name" value="NAD(P)-bd_dom_sf"/>
</dbReference>
<feature type="domain" description="CoA-binding" evidence="2">
    <location>
        <begin position="190"/>
        <end position="284"/>
    </location>
</feature>
<comment type="caution">
    <text evidence="3">The sequence shown here is derived from an EMBL/GenBank/DDBJ whole genome shotgun (WGS) entry which is preliminary data.</text>
</comment>
<proteinExistence type="predicted"/>
<feature type="domain" description="ATP-citrate synthase/succinyl-CoA ligase C-terminal" evidence="1">
    <location>
        <begin position="343"/>
        <end position="498"/>
    </location>
</feature>
<dbReference type="InterPro" id="IPR003781">
    <property type="entry name" value="CoA-bd"/>
</dbReference>
<dbReference type="InterPro" id="IPR016102">
    <property type="entry name" value="Succinyl-CoA_synth-like"/>
</dbReference>
<dbReference type="Pfam" id="PF00549">
    <property type="entry name" value="Ligase_CoA"/>
    <property type="match status" value="1"/>
</dbReference>
<dbReference type="Proteomes" id="UP001597362">
    <property type="component" value="Unassembled WGS sequence"/>
</dbReference>
<dbReference type="RefSeq" id="WP_377770084.1">
    <property type="nucleotide sequence ID" value="NZ_JBHUHO010000012.1"/>
</dbReference>
<dbReference type="Gene3D" id="3.40.50.720">
    <property type="entry name" value="NAD(P)-binding Rossmann-like Domain"/>
    <property type="match status" value="1"/>
</dbReference>
<dbReference type="Gene3D" id="3.40.50.261">
    <property type="entry name" value="Succinyl-CoA synthetase domains"/>
    <property type="match status" value="2"/>
</dbReference>
<evidence type="ECO:0000313" key="4">
    <source>
        <dbReference type="Proteomes" id="UP001597362"/>
    </source>
</evidence>
<keyword evidence="4" id="KW-1185">Reference proteome</keyword>
<dbReference type="PANTHER" id="PTHR11117">
    <property type="entry name" value="SUCCINYL-COA LIGASE SUBUNIT ALPHA"/>
    <property type="match status" value="1"/>
</dbReference>
<dbReference type="NCBIfam" id="NF004760">
    <property type="entry name" value="PRK06091.1"/>
    <property type="match status" value="1"/>
</dbReference>
<dbReference type="InterPro" id="IPR005811">
    <property type="entry name" value="SUCC_ACL_C"/>
</dbReference>
<gene>
    <name evidence="3" type="primary">fdrA</name>
    <name evidence="3" type="ORF">ACFSJH_04810</name>
</gene>
<reference evidence="4" key="1">
    <citation type="journal article" date="2019" name="Int. J. Syst. Evol. Microbiol.">
        <title>The Global Catalogue of Microorganisms (GCM) 10K type strain sequencing project: providing services to taxonomists for standard genome sequencing and annotation.</title>
        <authorList>
            <consortium name="The Broad Institute Genomics Platform"/>
            <consortium name="The Broad Institute Genome Sequencing Center for Infectious Disease"/>
            <person name="Wu L."/>
            <person name="Ma J."/>
        </authorList>
    </citation>
    <scope>NUCLEOTIDE SEQUENCE [LARGE SCALE GENOMIC DNA]</scope>
    <source>
        <strain evidence="4">GH52</strain>
    </source>
</reference>
<sequence>MLHTIIKKNSYQDSINLMLLTNAVSTMEGLNKVQIMMATPANKDIFKTAGLHTPELEAAESNDMAIVVDTDSASLIDSVLEKVDQYLQDQSISNKKQSFETVRTWNKAIDALPNANIAMISVPGQYAADEADKALDRGLHVFLFSDNVSLDDEMRLKKKAHDKGLLVMGPDCGTGIMDGIPFAFANVVNKGRIGIVGASGTGIQEVSTIIDRLGEGVSHAIGTGGRDLQDAIGAITMMDGIRALENHSQTEIITIISKPPAKHVRNEVMDLLQNLSKPVVAVFLGEKPEQYVGNVYQAYTLAETAYIAVDLAKGNKVKPDYNSGDFSVNNVQLKEGQRTLKGLYSGGTLASEAAILISDALGLGIDIKNEEGYVLKHEGHEVVDLGDDKYTQGKPHPMIDPETRSKFIEAAGADSSTAVILLDFVLGYGSHDDMASALLPSIQKAVSTAQEDGRSLHIVATVCGTKNDPQSYDGHVKALKAAGIIVKETNNEAVRTALSIVGLQVEDYKKQHVDSVQSNKTFELSVSDEIASLVAERPRIINVGLKSFTNALADTGTPFVQYDWRPIAGGNARMAKILSLLK</sequence>
<dbReference type="SUPFAM" id="SSF51735">
    <property type="entry name" value="NAD(P)-binding Rossmann-fold domains"/>
    <property type="match status" value="1"/>
</dbReference>
<evidence type="ECO:0000259" key="1">
    <source>
        <dbReference type="Pfam" id="PF00549"/>
    </source>
</evidence>
<evidence type="ECO:0000259" key="2">
    <source>
        <dbReference type="Pfam" id="PF02629"/>
    </source>
</evidence>